<keyword evidence="6 8" id="KW-0057">Aromatic amino acid biosynthesis</keyword>
<dbReference type="Pfam" id="PF00697">
    <property type="entry name" value="PRAI"/>
    <property type="match status" value="1"/>
</dbReference>
<accession>A0AAX3EBV4</accession>
<evidence type="ECO:0000256" key="8">
    <source>
        <dbReference type="HAMAP-Rule" id="MF_00135"/>
    </source>
</evidence>
<organism evidence="10 11">
    <name type="scientific">Methanoculleus submarinus</name>
    <dbReference type="NCBI Taxonomy" id="204050"/>
    <lineage>
        <taxon>Archaea</taxon>
        <taxon>Methanobacteriati</taxon>
        <taxon>Methanobacteriota</taxon>
        <taxon>Stenosarchaea group</taxon>
        <taxon>Methanomicrobia</taxon>
        <taxon>Methanomicrobiales</taxon>
        <taxon>Methanomicrobiaceae</taxon>
        <taxon>Methanoculleus</taxon>
    </lineage>
</organism>
<dbReference type="EC" id="5.3.1.24" evidence="8"/>
<proteinExistence type="inferred from homology"/>
<name>A0AAX3EBV4_9EURY</name>
<dbReference type="EMBL" id="CP109831">
    <property type="protein sequence ID" value="UYU19727.1"/>
    <property type="molecule type" value="Genomic_DNA"/>
</dbReference>
<dbReference type="InterPro" id="IPR044643">
    <property type="entry name" value="TrpF_fam"/>
</dbReference>
<evidence type="ECO:0000256" key="6">
    <source>
        <dbReference type="ARBA" id="ARBA00023141"/>
    </source>
</evidence>
<keyword evidence="5 8" id="KW-0822">Tryptophan biosynthesis</keyword>
<dbReference type="PANTHER" id="PTHR42894:SF1">
    <property type="entry name" value="N-(5'-PHOSPHORIBOSYL)ANTHRANILATE ISOMERASE"/>
    <property type="match status" value="1"/>
</dbReference>
<evidence type="ECO:0000256" key="7">
    <source>
        <dbReference type="ARBA" id="ARBA00023235"/>
    </source>
</evidence>
<feature type="domain" description="N-(5'phosphoribosyl) anthranilate isomerase (PRAI)" evidence="9">
    <location>
        <begin position="3"/>
        <end position="185"/>
    </location>
</feature>
<comment type="pathway">
    <text evidence="2 8">Amino-acid biosynthesis; L-tryptophan biosynthesis; L-tryptophan from chorismate: step 3/5.</text>
</comment>
<evidence type="ECO:0000256" key="2">
    <source>
        <dbReference type="ARBA" id="ARBA00004664"/>
    </source>
</evidence>
<evidence type="ECO:0000256" key="1">
    <source>
        <dbReference type="ARBA" id="ARBA00001164"/>
    </source>
</evidence>
<evidence type="ECO:0000256" key="4">
    <source>
        <dbReference type="ARBA" id="ARBA00022605"/>
    </source>
</evidence>
<comment type="catalytic activity">
    <reaction evidence="1 8">
        <text>N-(5-phospho-beta-D-ribosyl)anthranilate = 1-(2-carboxyphenylamino)-1-deoxy-D-ribulose 5-phosphate</text>
        <dbReference type="Rhea" id="RHEA:21540"/>
        <dbReference type="ChEBI" id="CHEBI:18277"/>
        <dbReference type="ChEBI" id="CHEBI:58613"/>
        <dbReference type="EC" id="5.3.1.24"/>
    </reaction>
</comment>
<gene>
    <name evidence="8" type="primary">trpF</name>
    <name evidence="10" type="ORF">OH143_07165</name>
</gene>
<dbReference type="InterPro" id="IPR001240">
    <property type="entry name" value="PRAI_dom"/>
</dbReference>
<dbReference type="GO" id="GO:0004640">
    <property type="term" value="F:phosphoribosylanthranilate isomerase activity"/>
    <property type="evidence" value="ECO:0007669"/>
    <property type="project" value="UniProtKB-UniRule"/>
</dbReference>
<dbReference type="PANTHER" id="PTHR42894">
    <property type="entry name" value="N-(5'-PHOSPHORIBOSYL)ANTHRANILATE ISOMERASE"/>
    <property type="match status" value="1"/>
</dbReference>
<dbReference type="KEGG" id="msum:OH143_07165"/>
<dbReference type="InterPro" id="IPR013785">
    <property type="entry name" value="Aldolase_TIM"/>
</dbReference>
<keyword evidence="4 8" id="KW-0028">Amino-acid biosynthesis</keyword>
<dbReference type="Proteomes" id="UP001156196">
    <property type="component" value="Chromosome"/>
</dbReference>
<evidence type="ECO:0000256" key="5">
    <source>
        <dbReference type="ARBA" id="ARBA00022822"/>
    </source>
</evidence>
<dbReference type="InterPro" id="IPR011060">
    <property type="entry name" value="RibuloseP-bd_barrel"/>
</dbReference>
<dbReference type="SUPFAM" id="SSF51366">
    <property type="entry name" value="Ribulose-phoshate binding barrel"/>
    <property type="match status" value="1"/>
</dbReference>
<evidence type="ECO:0000313" key="11">
    <source>
        <dbReference type="Proteomes" id="UP001156196"/>
    </source>
</evidence>
<dbReference type="HAMAP" id="MF_00135">
    <property type="entry name" value="PRAI"/>
    <property type="match status" value="1"/>
</dbReference>
<comment type="similarity">
    <text evidence="3 8">Belongs to the TrpF family.</text>
</comment>
<sequence length="193" mass="19920">MRVKICGTTSVRDALLAVAAGADAIGVVLASPSPRSVTPEAASEIFAAVSAFVTRVAVTSTDRPEDLAAILSSRPDVVQVAGDLEVPRDAGVRVIRMLAPGDALRDDCDAVIVDNSHGTGRTFNPGYARECVAASPVPVILAGGLTPGNVAEAILAVRPYAVDVCSGVEAAPGIKDERLVRAFVKICRMMDNP</sequence>
<evidence type="ECO:0000256" key="3">
    <source>
        <dbReference type="ARBA" id="ARBA00007571"/>
    </source>
</evidence>
<evidence type="ECO:0000313" key="10">
    <source>
        <dbReference type="EMBL" id="UYU19727.1"/>
    </source>
</evidence>
<dbReference type="GO" id="GO:0000162">
    <property type="term" value="P:L-tryptophan biosynthetic process"/>
    <property type="evidence" value="ECO:0007669"/>
    <property type="project" value="UniProtKB-UniRule"/>
</dbReference>
<keyword evidence="7 8" id="KW-0413">Isomerase</keyword>
<reference evidence="10" key="1">
    <citation type="submission" date="2022-10" db="EMBL/GenBank/DDBJ databases">
        <title>Complete genome of Methanoculleus submarinus DSM 15122.</title>
        <authorList>
            <person name="Chen S.-C."/>
            <person name="Lai S.-J."/>
            <person name="You Y.-T."/>
        </authorList>
    </citation>
    <scope>NUCLEOTIDE SEQUENCE</scope>
    <source>
        <strain evidence="10">DSM 15122</strain>
    </source>
</reference>
<keyword evidence="11" id="KW-1185">Reference proteome</keyword>
<evidence type="ECO:0000259" key="9">
    <source>
        <dbReference type="Pfam" id="PF00697"/>
    </source>
</evidence>
<dbReference type="CDD" id="cd00405">
    <property type="entry name" value="PRAI"/>
    <property type="match status" value="1"/>
</dbReference>
<protein>
    <recommendedName>
        <fullName evidence="8">N-(5'-phosphoribosyl)anthranilate isomerase</fullName>
        <shortName evidence="8">PRAI</shortName>
        <ecNumber evidence="8">5.3.1.24</ecNumber>
    </recommendedName>
</protein>
<dbReference type="Gene3D" id="3.20.20.70">
    <property type="entry name" value="Aldolase class I"/>
    <property type="match status" value="1"/>
</dbReference>
<dbReference type="AlphaFoldDB" id="A0AAX3EBV4"/>